<dbReference type="AlphaFoldDB" id="A0A9D3YZ53"/>
<comment type="caution">
    <text evidence="1">The sequence shown here is derived from an EMBL/GenBank/DDBJ whole genome shotgun (WGS) entry which is preliminary data.</text>
</comment>
<reference evidence="1" key="2">
    <citation type="submission" date="2020-11" db="EMBL/GenBank/DDBJ databases">
        <authorList>
            <person name="McCartney M.A."/>
            <person name="Auch B."/>
            <person name="Kono T."/>
            <person name="Mallez S."/>
            <person name="Becker A."/>
            <person name="Gohl D.M."/>
            <person name="Silverstein K.A.T."/>
            <person name="Koren S."/>
            <person name="Bechman K.B."/>
            <person name="Herman A."/>
            <person name="Abrahante J.E."/>
            <person name="Garbe J."/>
        </authorList>
    </citation>
    <scope>NUCLEOTIDE SEQUENCE</scope>
    <source>
        <strain evidence="1">Duluth1</strain>
        <tissue evidence="1">Whole animal</tissue>
    </source>
</reference>
<keyword evidence="2" id="KW-1185">Reference proteome</keyword>
<name>A0A9D3YZ53_DREPO</name>
<sequence>MCGPCGAQRFAICTYMMKAEYFADPSGRKYSVRNNFDCKSSNVVYAVAGSCMWERPAELCTSDIY</sequence>
<reference evidence="1" key="1">
    <citation type="journal article" date="2019" name="bioRxiv">
        <title>The Genome of the Zebra Mussel, Dreissena polymorpha: A Resource for Invasive Species Research.</title>
        <authorList>
            <person name="McCartney M.A."/>
            <person name="Auch B."/>
            <person name="Kono T."/>
            <person name="Mallez S."/>
            <person name="Zhang Y."/>
            <person name="Obille A."/>
            <person name="Becker A."/>
            <person name="Abrahante J.E."/>
            <person name="Garbe J."/>
            <person name="Badalamenti J.P."/>
            <person name="Herman A."/>
            <person name="Mangelson H."/>
            <person name="Liachko I."/>
            <person name="Sullivan S."/>
            <person name="Sone E.D."/>
            <person name="Koren S."/>
            <person name="Silverstein K.A.T."/>
            <person name="Beckman K.B."/>
            <person name="Gohl D.M."/>
        </authorList>
    </citation>
    <scope>NUCLEOTIDE SEQUENCE</scope>
    <source>
        <strain evidence="1">Duluth1</strain>
        <tissue evidence="1">Whole animal</tissue>
    </source>
</reference>
<gene>
    <name evidence="1" type="ORF">DPMN_067402</name>
</gene>
<accession>A0A9D3YZ53</accession>
<evidence type="ECO:0000313" key="1">
    <source>
        <dbReference type="EMBL" id="KAH3707966.1"/>
    </source>
</evidence>
<proteinExistence type="predicted"/>
<dbReference type="Proteomes" id="UP000828390">
    <property type="component" value="Unassembled WGS sequence"/>
</dbReference>
<dbReference type="EMBL" id="JAIWYP010000014">
    <property type="protein sequence ID" value="KAH3707966.1"/>
    <property type="molecule type" value="Genomic_DNA"/>
</dbReference>
<protein>
    <submittedName>
        <fullName evidence="1">Uncharacterized protein</fullName>
    </submittedName>
</protein>
<organism evidence="1 2">
    <name type="scientific">Dreissena polymorpha</name>
    <name type="common">Zebra mussel</name>
    <name type="synonym">Mytilus polymorpha</name>
    <dbReference type="NCBI Taxonomy" id="45954"/>
    <lineage>
        <taxon>Eukaryota</taxon>
        <taxon>Metazoa</taxon>
        <taxon>Spiralia</taxon>
        <taxon>Lophotrochozoa</taxon>
        <taxon>Mollusca</taxon>
        <taxon>Bivalvia</taxon>
        <taxon>Autobranchia</taxon>
        <taxon>Heteroconchia</taxon>
        <taxon>Euheterodonta</taxon>
        <taxon>Imparidentia</taxon>
        <taxon>Neoheterodontei</taxon>
        <taxon>Myida</taxon>
        <taxon>Dreissenoidea</taxon>
        <taxon>Dreissenidae</taxon>
        <taxon>Dreissena</taxon>
    </lineage>
</organism>
<evidence type="ECO:0000313" key="2">
    <source>
        <dbReference type="Proteomes" id="UP000828390"/>
    </source>
</evidence>